<reference evidence="2" key="2">
    <citation type="submission" date="2023-11" db="UniProtKB">
        <authorList>
            <consortium name="WormBaseParasite"/>
        </authorList>
    </citation>
    <scope>IDENTIFICATION</scope>
</reference>
<organism evidence="1 2">
    <name type="scientific">Trichobilharzia regenti</name>
    <name type="common">Nasal bird schistosome</name>
    <dbReference type="NCBI Taxonomy" id="157069"/>
    <lineage>
        <taxon>Eukaryota</taxon>
        <taxon>Metazoa</taxon>
        <taxon>Spiralia</taxon>
        <taxon>Lophotrochozoa</taxon>
        <taxon>Platyhelminthes</taxon>
        <taxon>Trematoda</taxon>
        <taxon>Digenea</taxon>
        <taxon>Strigeidida</taxon>
        <taxon>Schistosomatoidea</taxon>
        <taxon>Schistosomatidae</taxon>
        <taxon>Trichobilharzia</taxon>
    </lineage>
</organism>
<name>A0AA85IQM0_TRIRE</name>
<dbReference type="Proteomes" id="UP000050795">
    <property type="component" value="Unassembled WGS sequence"/>
</dbReference>
<reference evidence="1" key="1">
    <citation type="submission" date="2022-06" db="EMBL/GenBank/DDBJ databases">
        <authorList>
            <person name="Berger JAMES D."/>
            <person name="Berger JAMES D."/>
        </authorList>
    </citation>
    <scope>NUCLEOTIDE SEQUENCE [LARGE SCALE GENOMIC DNA]</scope>
</reference>
<dbReference type="WBParaSite" id="TREG1_113270.1">
    <property type="protein sequence ID" value="TREG1_113270.1"/>
    <property type="gene ID" value="TREG1_113270"/>
</dbReference>
<protein>
    <submittedName>
        <fullName evidence="2">Uncharacterized protein</fullName>
    </submittedName>
</protein>
<dbReference type="AlphaFoldDB" id="A0AA85IQM0"/>
<keyword evidence="1" id="KW-1185">Reference proteome</keyword>
<evidence type="ECO:0000313" key="2">
    <source>
        <dbReference type="WBParaSite" id="TREG1_113270.1"/>
    </source>
</evidence>
<accession>A0AA85IQM0</accession>
<sequence>MHKREKILGCYSFTYLISTTQRHAIFLEFVPRKTKIDRKIRIKRNWQVIEHMELMLTQKECEHASITSSAEEDAFLQEELVGQIDTLESLLISGHVSLGEKQNKHHQMEYTEDLGILNQYSPYITLRFNLLAVSPVEDENSTPLFRGLPEEEIFGSITMRDIRVYLLFHLDKLNCSLIIF</sequence>
<proteinExistence type="predicted"/>
<evidence type="ECO:0000313" key="1">
    <source>
        <dbReference type="Proteomes" id="UP000050795"/>
    </source>
</evidence>